<evidence type="ECO:0000313" key="2">
    <source>
        <dbReference type="EMBL" id="CAJ1404376.1"/>
    </source>
</evidence>
<dbReference type="PANTHER" id="PTHR12858:SF1">
    <property type="entry name" value="PRE-RRNA-PROCESSING PROTEIN TSR1 HOMOLOG"/>
    <property type="match status" value="1"/>
</dbReference>
<accession>A0AA36NHX6</accession>
<name>A0AA36NHX6_9DINO</name>
<dbReference type="Proteomes" id="UP001178507">
    <property type="component" value="Unassembled WGS sequence"/>
</dbReference>
<feature type="domain" description="Ribosome biogenesis protein BMS1/TSR1 C-terminal" evidence="1">
    <location>
        <begin position="1"/>
        <end position="242"/>
    </location>
</feature>
<evidence type="ECO:0000313" key="3">
    <source>
        <dbReference type="Proteomes" id="UP001178507"/>
    </source>
</evidence>
<dbReference type="GO" id="GO:0030688">
    <property type="term" value="C:preribosome, small subunit precursor"/>
    <property type="evidence" value="ECO:0007669"/>
    <property type="project" value="TreeGrafter"/>
</dbReference>
<dbReference type="GO" id="GO:0000479">
    <property type="term" value="P:endonucleolytic cleavage of tricistronic rRNA transcript (SSU-rRNA, 5.8S rRNA, LSU-rRNA)"/>
    <property type="evidence" value="ECO:0007669"/>
    <property type="project" value="TreeGrafter"/>
</dbReference>
<dbReference type="GO" id="GO:0034511">
    <property type="term" value="F:U3 snoRNA binding"/>
    <property type="evidence" value="ECO:0007669"/>
    <property type="project" value="TreeGrafter"/>
</dbReference>
<dbReference type="AlphaFoldDB" id="A0AA36NHX6"/>
<dbReference type="GO" id="GO:0005525">
    <property type="term" value="F:GTP binding"/>
    <property type="evidence" value="ECO:0007669"/>
    <property type="project" value="TreeGrafter"/>
</dbReference>
<dbReference type="Pfam" id="PF04950">
    <property type="entry name" value="RIBIOP_C"/>
    <property type="match status" value="1"/>
</dbReference>
<sequence length="262" mass="29368">MARAARQSYADSCAEGVSALYCCIRLRGVGPGVLDSQPQGVPFILSGLFDCEQKVSVVHGHVTRIKDYAEVIKSKDEVLMHAGFRRFSARPIYSEIPRKNSSNKKYKFMRFLHQEVTACASFYAPVVFPPCRLLMSVQREGAVVPELAAAGSVVSVDPKQLIIKRIILTGYPVRTQKNKAVVRFMFFSPQDIRWFKPVELSTKKGLRGHIKESLGTHGYMKCRFSAHIKQDDTVCMNLYKRVYPKWHPPAWGGSATAGPEEA</sequence>
<protein>
    <recommendedName>
        <fullName evidence="1">Ribosome biogenesis protein BMS1/TSR1 C-terminal domain-containing protein</fullName>
    </recommendedName>
</protein>
<dbReference type="GO" id="GO:0000462">
    <property type="term" value="P:maturation of SSU-rRNA from tricistronic rRNA transcript (SSU-rRNA, 5.8S rRNA, LSU-rRNA)"/>
    <property type="evidence" value="ECO:0007669"/>
    <property type="project" value="TreeGrafter"/>
</dbReference>
<evidence type="ECO:0000259" key="1">
    <source>
        <dbReference type="SMART" id="SM01362"/>
    </source>
</evidence>
<dbReference type="EMBL" id="CAUJNA010003538">
    <property type="protein sequence ID" value="CAJ1404376.1"/>
    <property type="molecule type" value="Genomic_DNA"/>
</dbReference>
<dbReference type="PANTHER" id="PTHR12858">
    <property type="entry name" value="RIBOSOME BIOGENESIS PROTEIN"/>
    <property type="match status" value="1"/>
</dbReference>
<dbReference type="GO" id="GO:0003924">
    <property type="term" value="F:GTPase activity"/>
    <property type="evidence" value="ECO:0007669"/>
    <property type="project" value="TreeGrafter"/>
</dbReference>
<keyword evidence="3" id="KW-1185">Reference proteome</keyword>
<dbReference type="InterPro" id="IPR039761">
    <property type="entry name" value="Bms1/Tsr1"/>
</dbReference>
<reference evidence="2" key="1">
    <citation type="submission" date="2023-08" db="EMBL/GenBank/DDBJ databases">
        <authorList>
            <person name="Chen Y."/>
            <person name="Shah S."/>
            <person name="Dougan E. K."/>
            <person name="Thang M."/>
            <person name="Chan C."/>
        </authorList>
    </citation>
    <scope>NUCLEOTIDE SEQUENCE</scope>
</reference>
<dbReference type="InterPro" id="IPR007034">
    <property type="entry name" value="BMS1_TSR1_C"/>
</dbReference>
<organism evidence="2 3">
    <name type="scientific">Effrenium voratum</name>
    <dbReference type="NCBI Taxonomy" id="2562239"/>
    <lineage>
        <taxon>Eukaryota</taxon>
        <taxon>Sar</taxon>
        <taxon>Alveolata</taxon>
        <taxon>Dinophyceae</taxon>
        <taxon>Suessiales</taxon>
        <taxon>Symbiodiniaceae</taxon>
        <taxon>Effrenium</taxon>
    </lineage>
</organism>
<gene>
    <name evidence="2" type="ORF">EVOR1521_LOCUS26829</name>
</gene>
<proteinExistence type="predicted"/>
<comment type="caution">
    <text evidence="2">The sequence shown here is derived from an EMBL/GenBank/DDBJ whole genome shotgun (WGS) entry which is preliminary data.</text>
</comment>
<dbReference type="SMART" id="SM01362">
    <property type="entry name" value="DUF663"/>
    <property type="match status" value="1"/>
</dbReference>